<dbReference type="InterPro" id="IPR004358">
    <property type="entry name" value="Sig_transdc_His_kin-like_C"/>
</dbReference>
<dbReference type="InterPro" id="IPR003594">
    <property type="entry name" value="HATPase_dom"/>
</dbReference>
<dbReference type="SMART" id="SM00091">
    <property type="entry name" value="PAS"/>
    <property type="match status" value="1"/>
</dbReference>
<dbReference type="Gene3D" id="3.40.50.300">
    <property type="entry name" value="P-loop containing nucleotide triphosphate hydrolases"/>
    <property type="match status" value="1"/>
</dbReference>
<evidence type="ECO:0000259" key="10">
    <source>
        <dbReference type="PROSITE" id="PS50109"/>
    </source>
</evidence>
<dbReference type="InterPro" id="IPR011990">
    <property type="entry name" value="TPR-like_helical_dom_sf"/>
</dbReference>
<dbReference type="Pfam" id="PF00069">
    <property type="entry name" value="Pkinase"/>
    <property type="match status" value="1"/>
</dbReference>
<dbReference type="Proteomes" id="UP001199525">
    <property type="component" value="Unassembled WGS sequence"/>
</dbReference>
<dbReference type="InterPro" id="IPR035965">
    <property type="entry name" value="PAS-like_dom_sf"/>
</dbReference>
<dbReference type="PANTHER" id="PTHR43642:SF1">
    <property type="entry name" value="HYBRID SIGNAL TRANSDUCTION HISTIDINE KINASE G"/>
    <property type="match status" value="1"/>
</dbReference>
<evidence type="ECO:0000313" key="15">
    <source>
        <dbReference type="Proteomes" id="UP001199525"/>
    </source>
</evidence>
<dbReference type="InterPro" id="IPR008271">
    <property type="entry name" value="Ser/Thr_kinase_AS"/>
</dbReference>
<dbReference type="Gene3D" id="3.30.450.20">
    <property type="entry name" value="PAS domain"/>
    <property type="match status" value="1"/>
</dbReference>
<keyword evidence="15" id="KW-1185">Reference proteome</keyword>
<evidence type="ECO:0000256" key="8">
    <source>
        <dbReference type="SAM" id="Coils"/>
    </source>
</evidence>
<gene>
    <name evidence="14" type="ORF">LC586_01450</name>
</gene>
<dbReference type="SMART" id="SM00387">
    <property type="entry name" value="HATPase_c"/>
    <property type="match status" value="1"/>
</dbReference>
<dbReference type="Pfam" id="PF13185">
    <property type="entry name" value="GAF_2"/>
    <property type="match status" value="1"/>
</dbReference>
<keyword evidence="4" id="KW-0808">Transferase</keyword>
<dbReference type="Gene3D" id="3.30.450.40">
    <property type="match status" value="3"/>
</dbReference>
<dbReference type="NCBIfam" id="TIGR00229">
    <property type="entry name" value="sensory_box"/>
    <property type="match status" value="1"/>
</dbReference>
<dbReference type="Pfam" id="PF00072">
    <property type="entry name" value="Response_reg"/>
    <property type="match status" value="1"/>
</dbReference>
<dbReference type="SUPFAM" id="SSF55781">
    <property type="entry name" value="GAF domain-like"/>
    <property type="match status" value="3"/>
</dbReference>
<dbReference type="PROSITE" id="PS50112">
    <property type="entry name" value="PAS"/>
    <property type="match status" value="1"/>
</dbReference>
<dbReference type="SMART" id="SM00388">
    <property type="entry name" value="HisKA"/>
    <property type="match status" value="1"/>
</dbReference>
<dbReference type="SUPFAM" id="SSF55874">
    <property type="entry name" value="ATPase domain of HSP90 chaperone/DNA topoisomerase II/histidine kinase"/>
    <property type="match status" value="1"/>
</dbReference>
<dbReference type="InterPro" id="IPR003018">
    <property type="entry name" value="GAF"/>
</dbReference>
<keyword evidence="3 7" id="KW-0597">Phosphoprotein</keyword>
<dbReference type="Pfam" id="PF00512">
    <property type="entry name" value="HisKA"/>
    <property type="match status" value="1"/>
</dbReference>
<sequence>MMIALPGFQILTLLKAGVKAVIYRGIRVQDHCPVIIKGLRPEQCTPNNIEQIKHEYAIARRLNTAAVVKAYALEMHQGIPYLIMEDFEARSLDQLLDQFQQPVPFLKIAIEITSKLAQIHTHHIVHKDIKPQNILINLETNQVKIADFGIATFIPYQQQIVSSSSRIEGSLPYLSPEQTGRMNRGIDHRSDLYSLGITFYEMLTGQLPFQGKDPLEWVHCHIAKSPPSPKKLNSDIPQMLCDIIIKLLSKVGEQRYQSALGLQFDLERCLNQLETTGQIQSFVLGEQDISERFQIPQKLYGREPEIAKLLQAFERVVSQGKPELVLVSGYAGVGKSSLVKEIHKPIVRERGVFISGKFDQYKRDIPYSTIVQAFQTLVRQILTQPEAQLATWKKRIQAALGNNGRLIADVIPEVELIVGEQPPIPELGPAESQNRFNLVFQNFISVFAQKEHPLTVFLDDMQWADSATLNLIQTVITGSSIQYLCFILAFRDNEVDVVHPFSLMMEKICQHGARITEITLTPLNLVYVNQLIADTLHSSIERVEPLAQLIIQKTDGNPFFVNEFLKTLHQENLLNFDPPQSPTPLGKGGQRGVKGGWQWNLAQIEAQGMTDNIVSLMIGRMQKLPAATQKVLKLASCIGNRFDLEVLAIVGEQSIEETANALVDAILRGLIIPIESDETGQKNYRFYHDRVQQAAYSLIADESKSAVHLTIGRLLLKNASHEQVNEQIFDLVNQLNFAVDLIIEQTEKDELLRLNLIAANKAKASTAYTPAKNFFSVAMNLLAENAWIEQYEQTFTLFRELAECEFLIGNLGQAEELFEILFMKAASDVDKSNIYMLQIRLYQVAGRYEEALTLGLEALKLFGVTFPDTNEEVQAAIAIEKNQVLTNLGNRQVSDLINAILIQDQNIKTVISLLTTLGPPTYLGRPDLFPLVVLKAVNYSLKFGNTEDSCFAYSMYAMLLVSIFHDIPTGYAFSEMTIQLNEKLHDLKLRGVVLHIHGSHINVWRNHIATDIPFLERGFIGCVEAGDVTMANYNGYQGSWQIIQLGFPLAETYKSLEKYTAFARQSKHETVYQTIKLQQMLLMNLRGLTHHNLTLSNDEFDESSALSIITDAGFVSGMIFYHIIKLIIFFNYGKYPEAFNSALKLSNFPVTTLALPIEADYILYYSVTLTALYPTVSDQEQEQFLQTLKSHQRQLQYWANHCPANFLHKSQLVAAEIARIENRDLEAMRLYEQSIASAREQGFVQYEALANELCAKFYLERKFELIAKTYLQEAKNAYVRWEASAKVKHLEESYPQLLPQQQLVSNGTFFSTGEQLDFLSVVKASQTISREIVLSRLLKTLMQIVIEQAGAEIGYLLLEYEQNLVIEVEAKFNHQAEKLNVYRPVLEGEISQVIPQSMLNYVQRTQETVILQNATEQNLFSQDEYVIQKQPKSVLCLPIALQSKLLGILYLENNLLSSAFTQEKLSVLEILTVQIAISLENARLYQGLENSQAKLNLALKSAQIGVWSWDIANDRFAWDEQIYQLFGLTPETFVGTSEAILARLHPDDRGLLAQSLSRAINEGVEHDLEYRIIRDDSSIRYLACRGKAFFNEAGKATHMSGVVLDITDRKQSEAKRIQLIQEQTARLEAEADQQRATFLAQVSATLASSLNYESTLASVANLVVPYFADWCAVDLLQDNQSINRVAVAHRDPEKVKLAWELYQRYPRKLDADEGVSKVLRTGLAEMVAEISDAALAAAIPDAEHLSIVRELGLKSCIILPLMARERIFGAISFVTAESERRYSTADLSLAEDVAHRAAIAIDNARLYQEAQQAQTRAEQALERIARLQSITAALSESLTPAQVSEVIVEQSMAALGASSALVALVNESKTELEIVRAVGYKQDLVNTWRNFAIDSPSPLAEAVRTGKPIWAQATENRVARYPHLAEIYAQYDFEAWISIPLMVEGWAVGGITLGFAQPQQLNGEDQAFILAIAQQCAQAIARAHLYEAELTARNAAESANRIKDEFLAVLSHELRTPLNPILGWTKLMRTRKLDQVTSDRALETIERNAKLQTQLIEDLLDVSRILQGKLNLNFSPINLISVIEAAIETVRLSAQAKSIEIQTIIESSVGPVLGDANRLQQVFWNILSNAIKFTPTGGEVKIKLEQIDSQVQICVTDTGKGIAPEFLPYVFDYFRQADSATTRKFGGLGLGLAIVRHLVELHGGTVQAQSLGEEQGATFTVKIPCLQDESKKIKDAKDNFSLVEDQSLPLSGLEILVVDDDADMREFLPFMLEQYGATVTAVASAIEALTALSQSQPNLLISDIGMPEMDGYMLMRQVRSLQPEQGGTIPAIALTAYAGEVDYQQAIAAGFQQHISKPVDPEELVKAIVLLDLLKQNSGVSRQNSA</sequence>
<dbReference type="Gene3D" id="1.25.40.10">
    <property type="entry name" value="Tetratricopeptide repeat domain"/>
    <property type="match status" value="1"/>
</dbReference>
<dbReference type="Pfam" id="PF02518">
    <property type="entry name" value="HATPase_c"/>
    <property type="match status" value="1"/>
</dbReference>
<feature type="domain" description="PAC" evidence="13">
    <location>
        <begin position="1566"/>
        <end position="1618"/>
    </location>
</feature>
<dbReference type="RefSeq" id="WP_229482609.1">
    <property type="nucleotide sequence ID" value="NZ_JAIVFQ010000001.1"/>
</dbReference>
<dbReference type="EC" id="2.7.13.3" evidence="2"/>
<dbReference type="InterPro" id="IPR029016">
    <property type="entry name" value="GAF-like_dom_sf"/>
</dbReference>
<dbReference type="InterPro" id="IPR011006">
    <property type="entry name" value="CheY-like_superfamily"/>
</dbReference>
<keyword evidence="8" id="KW-0175">Coiled coil</keyword>
<dbReference type="Gene3D" id="1.10.510.10">
    <property type="entry name" value="Transferase(Phosphotransferase) domain 1"/>
    <property type="match status" value="1"/>
</dbReference>
<dbReference type="InterPro" id="IPR001610">
    <property type="entry name" value="PAC"/>
</dbReference>
<feature type="domain" description="PAS" evidence="12">
    <location>
        <begin position="1491"/>
        <end position="1563"/>
    </location>
</feature>
<accession>A0ABS8I116</accession>
<dbReference type="CDD" id="cd14014">
    <property type="entry name" value="STKc_PknB_like"/>
    <property type="match status" value="1"/>
</dbReference>
<dbReference type="PROSITE" id="PS00108">
    <property type="entry name" value="PROTEIN_KINASE_ST"/>
    <property type="match status" value="1"/>
</dbReference>
<feature type="domain" description="Histidine kinase" evidence="10">
    <location>
        <begin position="2009"/>
        <end position="2227"/>
    </location>
</feature>
<dbReference type="Gene3D" id="3.40.50.2300">
    <property type="match status" value="1"/>
</dbReference>
<dbReference type="CDD" id="cd00130">
    <property type="entry name" value="PAS"/>
    <property type="match status" value="1"/>
</dbReference>
<organism evidence="14 15">
    <name type="scientific">Nostoc favosum CHAB5714</name>
    <dbReference type="NCBI Taxonomy" id="2780399"/>
    <lineage>
        <taxon>Bacteria</taxon>
        <taxon>Bacillati</taxon>
        <taxon>Cyanobacteriota</taxon>
        <taxon>Cyanophyceae</taxon>
        <taxon>Nostocales</taxon>
        <taxon>Nostocaceae</taxon>
        <taxon>Nostoc</taxon>
        <taxon>Nostoc favosum</taxon>
    </lineage>
</organism>
<evidence type="ECO:0000259" key="11">
    <source>
        <dbReference type="PROSITE" id="PS50110"/>
    </source>
</evidence>
<dbReference type="Gene3D" id="3.30.200.20">
    <property type="entry name" value="Phosphorylase Kinase, domain 1"/>
    <property type="match status" value="1"/>
</dbReference>
<dbReference type="Gene3D" id="1.10.287.130">
    <property type="match status" value="1"/>
</dbReference>
<dbReference type="PROSITE" id="PS50113">
    <property type="entry name" value="PAC"/>
    <property type="match status" value="1"/>
</dbReference>
<keyword evidence="6" id="KW-0902">Two-component regulatory system</keyword>
<feature type="modified residue" description="4-aspartylphosphate" evidence="7">
    <location>
        <position position="2303"/>
    </location>
</feature>
<proteinExistence type="predicted"/>
<dbReference type="SUPFAM" id="SSF52540">
    <property type="entry name" value="P-loop containing nucleoside triphosphate hydrolases"/>
    <property type="match status" value="1"/>
</dbReference>
<dbReference type="Gene3D" id="2.10.70.100">
    <property type="match status" value="1"/>
</dbReference>
<dbReference type="Pfam" id="PF13191">
    <property type="entry name" value="AAA_16"/>
    <property type="match status" value="1"/>
</dbReference>
<dbReference type="InterPro" id="IPR013655">
    <property type="entry name" value="PAS_fold_3"/>
</dbReference>
<dbReference type="Pfam" id="PF01590">
    <property type="entry name" value="GAF"/>
    <property type="match status" value="2"/>
</dbReference>
<dbReference type="SMART" id="SM00086">
    <property type="entry name" value="PAC"/>
    <property type="match status" value="1"/>
</dbReference>
<dbReference type="CDD" id="cd17580">
    <property type="entry name" value="REC_2_DhkD-like"/>
    <property type="match status" value="1"/>
</dbReference>
<dbReference type="InterPro" id="IPR005467">
    <property type="entry name" value="His_kinase_dom"/>
</dbReference>
<dbReference type="Gene3D" id="3.30.565.10">
    <property type="entry name" value="Histidine kinase-like ATPase, C-terminal domain"/>
    <property type="match status" value="1"/>
</dbReference>
<dbReference type="InterPro" id="IPR041664">
    <property type="entry name" value="AAA_16"/>
</dbReference>
<evidence type="ECO:0000259" key="9">
    <source>
        <dbReference type="PROSITE" id="PS50011"/>
    </source>
</evidence>
<dbReference type="SMART" id="SM00065">
    <property type="entry name" value="GAF"/>
    <property type="match status" value="3"/>
</dbReference>
<feature type="coiled-coil region" evidence="8">
    <location>
        <begin position="1803"/>
        <end position="1830"/>
    </location>
</feature>
<dbReference type="SUPFAM" id="SSF56112">
    <property type="entry name" value="Protein kinase-like (PK-like)"/>
    <property type="match status" value="1"/>
</dbReference>
<evidence type="ECO:0000259" key="13">
    <source>
        <dbReference type="PROSITE" id="PS50113"/>
    </source>
</evidence>
<dbReference type="InterPro" id="IPR000719">
    <property type="entry name" value="Prot_kinase_dom"/>
</dbReference>
<dbReference type="CDD" id="cd00082">
    <property type="entry name" value="HisKA"/>
    <property type="match status" value="1"/>
</dbReference>
<dbReference type="InterPro" id="IPR003661">
    <property type="entry name" value="HisK_dim/P_dom"/>
</dbReference>
<feature type="coiled-coil region" evidence="8">
    <location>
        <begin position="1610"/>
        <end position="1637"/>
    </location>
</feature>
<dbReference type="InterPro" id="IPR036890">
    <property type="entry name" value="HATPase_C_sf"/>
</dbReference>
<dbReference type="InterPro" id="IPR000700">
    <property type="entry name" value="PAS-assoc_C"/>
</dbReference>
<feature type="domain" description="Response regulatory" evidence="11">
    <location>
        <begin position="2254"/>
        <end position="2372"/>
    </location>
</feature>
<keyword evidence="5" id="KW-0418">Kinase</keyword>
<dbReference type="InterPro" id="IPR036097">
    <property type="entry name" value="HisK_dim/P_sf"/>
</dbReference>
<dbReference type="InterPro" id="IPR027417">
    <property type="entry name" value="P-loop_NTPase"/>
</dbReference>
<evidence type="ECO:0000256" key="4">
    <source>
        <dbReference type="ARBA" id="ARBA00022679"/>
    </source>
</evidence>
<dbReference type="PRINTS" id="PR00344">
    <property type="entry name" value="BCTRLSENSOR"/>
</dbReference>
<dbReference type="PANTHER" id="PTHR43642">
    <property type="entry name" value="HYBRID SIGNAL TRANSDUCTION HISTIDINE KINASE G"/>
    <property type="match status" value="1"/>
</dbReference>
<dbReference type="PROSITE" id="PS50109">
    <property type="entry name" value="HIS_KIN"/>
    <property type="match status" value="1"/>
</dbReference>
<dbReference type="SMART" id="SM00448">
    <property type="entry name" value="REC"/>
    <property type="match status" value="1"/>
</dbReference>
<evidence type="ECO:0000256" key="6">
    <source>
        <dbReference type="ARBA" id="ARBA00023012"/>
    </source>
</evidence>
<dbReference type="Pfam" id="PF08447">
    <property type="entry name" value="PAS_3"/>
    <property type="match status" value="1"/>
</dbReference>
<feature type="domain" description="Protein kinase" evidence="9">
    <location>
        <begin position="8"/>
        <end position="270"/>
    </location>
</feature>
<dbReference type="CDD" id="cd16922">
    <property type="entry name" value="HATPase_EvgS-ArcB-TorS-like"/>
    <property type="match status" value="1"/>
</dbReference>
<evidence type="ECO:0000256" key="7">
    <source>
        <dbReference type="PROSITE-ProRule" id="PRU00169"/>
    </source>
</evidence>
<comment type="caution">
    <text evidence="14">The sequence shown here is derived from an EMBL/GenBank/DDBJ whole genome shotgun (WGS) entry which is preliminary data.</text>
</comment>
<dbReference type="EMBL" id="JAIVFQ010000001">
    <property type="protein sequence ID" value="MCC5597939.1"/>
    <property type="molecule type" value="Genomic_DNA"/>
</dbReference>
<comment type="catalytic activity">
    <reaction evidence="1">
        <text>ATP + protein L-histidine = ADP + protein N-phospho-L-histidine.</text>
        <dbReference type="EC" id="2.7.13.3"/>
    </reaction>
</comment>
<name>A0ABS8I116_9NOSO</name>
<dbReference type="PROSITE" id="PS50011">
    <property type="entry name" value="PROTEIN_KINASE_DOM"/>
    <property type="match status" value="1"/>
</dbReference>
<dbReference type="SUPFAM" id="SSF52172">
    <property type="entry name" value="CheY-like"/>
    <property type="match status" value="1"/>
</dbReference>
<evidence type="ECO:0000313" key="14">
    <source>
        <dbReference type="EMBL" id="MCC5597939.1"/>
    </source>
</evidence>
<evidence type="ECO:0000256" key="5">
    <source>
        <dbReference type="ARBA" id="ARBA00022777"/>
    </source>
</evidence>
<dbReference type="SMART" id="SM00220">
    <property type="entry name" value="S_TKc"/>
    <property type="match status" value="1"/>
</dbReference>
<evidence type="ECO:0000256" key="2">
    <source>
        <dbReference type="ARBA" id="ARBA00012438"/>
    </source>
</evidence>
<dbReference type="InterPro" id="IPR000014">
    <property type="entry name" value="PAS"/>
</dbReference>
<dbReference type="SUPFAM" id="SSF55785">
    <property type="entry name" value="PYP-like sensor domain (PAS domain)"/>
    <property type="match status" value="1"/>
</dbReference>
<evidence type="ECO:0000259" key="12">
    <source>
        <dbReference type="PROSITE" id="PS50112"/>
    </source>
</evidence>
<reference evidence="14 15" key="1">
    <citation type="journal article" date="2021" name="Microorganisms">
        <title>Genome Evolution of Filamentous Cyanobacterium Nostoc Species: From Facultative Symbiosis to Free Living.</title>
        <authorList>
            <person name="Huo D."/>
            <person name="Li H."/>
            <person name="Cai F."/>
            <person name="Guo X."/>
            <person name="Qiao Z."/>
            <person name="Wang W."/>
            <person name="Yu G."/>
            <person name="Li R."/>
        </authorList>
    </citation>
    <scope>NUCLEOTIDE SEQUENCE [LARGE SCALE GENOMIC DNA]</scope>
    <source>
        <strain evidence="14 15">CHAB 5714</strain>
    </source>
</reference>
<protein>
    <recommendedName>
        <fullName evidence="2">histidine kinase</fullName>
        <ecNumber evidence="2">2.7.13.3</ecNumber>
    </recommendedName>
</protein>
<evidence type="ECO:0000256" key="1">
    <source>
        <dbReference type="ARBA" id="ARBA00000085"/>
    </source>
</evidence>
<evidence type="ECO:0000256" key="3">
    <source>
        <dbReference type="ARBA" id="ARBA00022553"/>
    </source>
</evidence>
<dbReference type="Pfam" id="PF25503">
    <property type="entry name" value="TPR_CHK1"/>
    <property type="match status" value="1"/>
</dbReference>
<dbReference type="InterPro" id="IPR011009">
    <property type="entry name" value="Kinase-like_dom_sf"/>
</dbReference>
<dbReference type="PROSITE" id="PS50110">
    <property type="entry name" value="RESPONSE_REGULATORY"/>
    <property type="match status" value="1"/>
</dbReference>
<dbReference type="InterPro" id="IPR053159">
    <property type="entry name" value="Hybrid_Histidine_Kinase"/>
</dbReference>
<dbReference type="InterPro" id="IPR001789">
    <property type="entry name" value="Sig_transdc_resp-reg_receiver"/>
</dbReference>
<dbReference type="SUPFAM" id="SSF47384">
    <property type="entry name" value="Homodimeric domain of signal transducing histidine kinase"/>
    <property type="match status" value="1"/>
</dbReference>